<dbReference type="KEGG" id="asag:FGM00_08745"/>
<dbReference type="OrthoDB" id="9806579at2"/>
<dbReference type="SUPFAM" id="SSF56322">
    <property type="entry name" value="ADC synthase"/>
    <property type="match status" value="1"/>
</dbReference>
<reference evidence="2 3" key="1">
    <citation type="submission" date="2019-05" db="EMBL/GenBank/DDBJ databases">
        <title>Genome sequencing of F202Z8.</title>
        <authorList>
            <person name="Kwon Y.M."/>
        </authorList>
    </citation>
    <scope>NUCLEOTIDE SEQUENCE [LARGE SCALE GENOMIC DNA]</scope>
    <source>
        <strain evidence="2 3">F202Z8</strain>
    </source>
</reference>
<dbReference type="RefSeq" id="WP_138852537.1">
    <property type="nucleotide sequence ID" value="NZ_CP040710.1"/>
</dbReference>
<accession>A0A5B7STE7</accession>
<dbReference type="EMBL" id="CP040710">
    <property type="protein sequence ID" value="QCX00191.1"/>
    <property type="molecule type" value="Genomic_DNA"/>
</dbReference>
<evidence type="ECO:0000313" key="3">
    <source>
        <dbReference type="Proteomes" id="UP000310017"/>
    </source>
</evidence>
<dbReference type="AlphaFoldDB" id="A0A5B7STE7"/>
<feature type="domain" description="Chorismate-utilising enzyme C-terminal" evidence="1">
    <location>
        <begin position="97"/>
        <end position="292"/>
    </location>
</feature>
<sequence length="368" mass="41220">MFPALKARINEQLANGLPFVAYRKPNSDAVIGIFQSSTTVHKISDYSSEGFIFAPFDDIGHAVLIPLHEKIVATDYRPKVVPPSPKFQVDSTQRDFHIQLVQKGISEIKKGHFKKVVLSRRFQVEAKDSPIELLENLLSSYTSAFCYLWYHPGVGTWLGATPEILLRTVNKEFATMSLAGTKALQADNASEWGAKELEEQALVTDYIEKALNGKVANLSASGVETLRAGILLHLRTKITGQSLVGLQEIIEALHPTPAVCGLPLMAAKEFILQQENYDRQFYTGFLGELNFKRTEQRSSNRKNQENQAYKSVKRCSELFVNLRCMQLLEDKALIYVGGGITVDSVPEKEWQETVNKSSTMLKVLQNVR</sequence>
<dbReference type="Pfam" id="PF00425">
    <property type="entry name" value="Chorismate_bind"/>
    <property type="match status" value="2"/>
</dbReference>
<gene>
    <name evidence="2" type="ORF">FGM00_08745</name>
</gene>
<proteinExistence type="predicted"/>
<organism evidence="2 3">
    <name type="scientific">Aggregatimonas sangjinii</name>
    <dbReference type="NCBI Taxonomy" id="2583587"/>
    <lineage>
        <taxon>Bacteria</taxon>
        <taxon>Pseudomonadati</taxon>
        <taxon>Bacteroidota</taxon>
        <taxon>Flavobacteriia</taxon>
        <taxon>Flavobacteriales</taxon>
        <taxon>Flavobacteriaceae</taxon>
        <taxon>Aggregatimonas</taxon>
    </lineage>
</organism>
<dbReference type="InterPro" id="IPR015890">
    <property type="entry name" value="Chorismate_C"/>
</dbReference>
<keyword evidence="3" id="KW-1185">Reference proteome</keyword>
<dbReference type="PANTHER" id="PTHR42839:SF2">
    <property type="entry name" value="ISOCHORISMATE SYNTHASE ENTC"/>
    <property type="match status" value="1"/>
</dbReference>
<name>A0A5B7STE7_9FLAO</name>
<dbReference type="Proteomes" id="UP000310017">
    <property type="component" value="Chromosome"/>
</dbReference>
<dbReference type="PANTHER" id="PTHR42839">
    <property type="entry name" value="ISOCHORISMATE SYNTHASE ENTC"/>
    <property type="match status" value="1"/>
</dbReference>
<dbReference type="InterPro" id="IPR005801">
    <property type="entry name" value="ADC_synthase"/>
</dbReference>
<evidence type="ECO:0000313" key="2">
    <source>
        <dbReference type="EMBL" id="QCX00191.1"/>
    </source>
</evidence>
<dbReference type="Gene3D" id="3.60.120.10">
    <property type="entry name" value="Anthranilate synthase"/>
    <property type="match status" value="1"/>
</dbReference>
<protein>
    <submittedName>
        <fullName evidence="2">Isochorismate synthase</fullName>
    </submittedName>
</protein>
<evidence type="ECO:0000259" key="1">
    <source>
        <dbReference type="Pfam" id="PF00425"/>
    </source>
</evidence>
<feature type="domain" description="Chorismate-utilising enzyme C-terminal" evidence="1">
    <location>
        <begin position="313"/>
        <end position="356"/>
    </location>
</feature>